<name>A0A557QJT9_9RHOO</name>
<dbReference type="EMBL" id="VMNK01000015">
    <property type="protein sequence ID" value="TVO53173.1"/>
    <property type="molecule type" value="Genomic_DNA"/>
</dbReference>
<dbReference type="GO" id="GO:0015074">
    <property type="term" value="P:DNA integration"/>
    <property type="evidence" value="ECO:0007669"/>
    <property type="project" value="UniProtKB-KW"/>
</dbReference>
<feature type="domain" description="Core-binding (CB)" evidence="7">
    <location>
        <begin position="101"/>
        <end position="182"/>
    </location>
</feature>
<dbReference type="InterPro" id="IPR044068">
    <property type="entry name" value="CB"/>
</dbReference>
<dbReference type="Proteomes" id="UP000319502">
    <property type="component" value="Unassembled WGS sequence"/>
</dbReference>
<sequence length="411" mass="46648">MGRAHKLSPLQVKNLSKAGRYGDGAGLMLNVTTGGSKSWIFRYMISGRDHWMGLGPYPDVGLAEARELATENRKKIRNGIDPLEERESRAAEDRANSAKAVTFDWCAQQYIEAHRPTWSNPKHAEQWASTLRTYAAPIIGKLDVSRIETSHIMKILEPEWLTKTETLSRLRGRIERILDWATVRKYRTGENPARLKGHLEALLPPRSRLKVEKHFTALPYAEMAPFMTDLRKQEGIAAKACEFAILTAARSGEVRGATWSEIDMDAALWTIPAERMKAAREHRVTLSKEALSLLRTMQELSTDPQLIFPGRDAGRPLSDMSLTAVLKRMKRPVTMHGFRSSFRDWAAEISNYPKEMADMALAHKVADKVEAAYRRGDMVQKRRAMMQDWADYCEVKDAEENEAQEEPQIAE</sequence>
<dbReference type="GO" id="GO:0003677">
    <property type="term" value="F:DNA binding"/>
    <property type="evidence" value="ECO:0007669"/>
    <property type="project" value="UniProtKB-UniRule"/>
</dbReference>
<evidence type="ECO:0000313" key="8">
    <source>
        <dbReference type="EMBL" id="TVO53173.1"/>
    </source>
</evidence>
<dbReference type="InterPro" id="IPR013762">
    <property type="entry name" value="Integrase-like_cat_sf"/>
</dbReference>
<evidence type="ECO:0000313" key="9">
    <source>
        <dbReference type="Proteomes" id="UP000319502"/>
    </source>
</evidence>
<feature type="domain" description="Tyr recombinase" evidence="6">
    <location>
        <begin position="213"/>
        <end position="386"/>
    </location>
</feature>
<dbReference type="InterPro" id="IPR050808">
    <property type="entry name" value="Phage_Integrase"/>
</dbReference>
<dbReference type="Gene3D" id="3.30.160.390">
    <property type="entry name" value="Integrase, DNA-binding domain"/>
    <property type="match status" value="1"/>
</dbReference>
<evidence type="ECO:0000256" key="2">
    <source>
        <dbReference type="ARBA" id="ARBA00022908"/>
    </source>
</evidence>
<dbReference type="OrthoDB" id="9775880at2"/>
<dbReference type="Pfam" id="PF00589">
    <property type="entry name" value="Phage_integrase"/>
    <property type="match status" value="1"/>
</dbReference>
<dbReference type="InterPro" id="IPR038488">
    <property type="entry name" value="Integrase_DNA-bd_sf"/>
</dbReference>
<dbReference type="InterPro" id="IPR010998">
    <property type="entry name" value="Integrase_recombinase_N"/>
</dbReference>
<dbReference type="AlphaFoldDB" id="A0A557QJT9"/>
<dbReference type="CDD" id="cd00801">
    <property type="entry name" value="INT_P4_C"/>
    <property type="match status" value="1"/>
</dbReference>
<gene>
    <name evidence="8" type="ORF">FHP91_15350</name>
</gene>
<comment type="caution">
    <text evidence="8">The sequence shown here is derived from an EMBL/GenBank/DDBJ whole genome shotgun (WGS) entry which is preliminary data.</text>
</comment>
<dbReference type="PROSITE" id="PS51900">
    <property type="entry name" value="CB"/>
    <property type="match status" value="1"/>
</dbReference>
<dbReference type="SUPFAM" id="SSF56349">
    <property type="entry name" value="DNA breaking-rejoining enzymes"/>
    <property type="match status" value="1"/>
</dbReference>
<evidence type="ECO:0000256" key="5">
    <source>
        <dbReference type="PROSITE-ProRule" id="PRU01248"/>
    </source>
</evidence>
<dbReference type="InterPro" id="IPR053876">
    <property type="entry name" value="Phage_int_M"/>
</dbReference>
<organism evidence="8 9">
    <name type="scientific">Denitromonas halophila</name>
    <dbReference type="NCBI Taxonomy" id="1629404"/>
    <lineage>
        <taxon>Bacteria</taxon>
        <taxon>Pseudomonadati</taxon>
        <taxon>Pseudomonadota</taxon>
        <taxon>Betaproteobacteria</taxon>
        <taxon>Rhodocyclales</taxon>
        <taxon>Zoogloeaceae</taxon>
        <taxon>Denitromonas</taxon>
    </lineage>
</organism>
<dbReference type="Gene3D" id="1.10.150.130">
    <property type="match status" value="1"/>
</dbReference>
<dbReference type="InterPro" id="IPR011010">
    <property type="entry name" value="DNA_brk_join_enz"/>
</dbReference>
<evidence type="ECO:0000259" key="7">
    <source>
        <dbReference type="PROSITE" id="PS51900"/>
    </source>
</evidence>
<dbReference type="InterPro" id="IPR025166">
    <property type="entry name" value="Integrase_DNA_bind_dom"/>
</dbReference>
<dbReference type="Pfam" id="PF13356">
    <property type="entry name" value="Arm-DNA-bind_3"/>
    <property type="match status" value="1"/>
</dbReference>
<dbReference type="Gene3D" id="1.10.443.10">
    <property type="entry name" value="Intergrase catalytic core"/>
    <property type="match status" value="1"/>
</dbReference>
<evidence type="ECO:0000256" key="3">
    <source>
        <dbReference type="ARBA" id="ARBA00023125"/>
    </source>
</evidence>
<reference evidence="8 9" key="1">
    <citation type="submission" date="2019-07" db="EMBL/GenBank/DDBJ databases">
        <title>The pathways for chlorine oxyanion respiration interact through the shared metabolite chlorate.</title>
        <authorList>
            <person name="Barnum T.P."/>
            <person name="Cheng Y."/>
            <person name="Hill K.A."/>
            <person name="Lucas L.N."/>
            <person name="Carlson H.K."/>
            <person name="Coates J.D."/>
        </authorList>
    </citation>
    <scope>NUCLEOTIDE SEQUENCE [LARGE SCALE GENOMIC DNA]</scope>
    <source>
        <strain evidence="8 9">SFB-3</strain>
    </source>
</reference>
<dbReference type="PROSITE" id="PS51898">
    <property type="entry name" value="TYR_RECOMBINASE"/>
    <property type="match status" value="1"/>
</dbReference>
<evidence type="ECO:0000256" key="4">
    <source>
        <dbReference type="ARBA" id="ARBA00023172"/>
    </source>
</evidence>
<dbReference type="PANTHER" id="PTHR30629:SF2">
    <property type="entry name" value="PROPHAGE INTEGRASE INTS-RELATED"/>
    <property type="match status" value="1"/>
</dbReference>
<keyword evidence="9" id="KW-1185">Reference proteome</keyword>
<proteinExistence type="inferred from homology"/>
<keyword evidence="4" id="KW-0233">DNA recombination</keyword>
<evidence type="ECO:0000259" key="6">
    <source>
        <dbReference type="PROSITE" id="PS51898"/>
    </source>
</evidence>
<dbReference type="Pfam" id="PF22022">
    <property type="entry name" value="Phage_int_M"/>
    <property type="match status" value="1"/>
</dbReference>
<protein>
    <submittedName>
        <fullName evidence="8">DUF4102 domain-containing protein</fullName>
    </submittedName>
</protein>
<comment type="similarity">
    <text evidence="1">Belongs to the 'phage' integrase family.</text>
</comment>
<accession>A0A557QJT9</accession>
<evidence type="ECO:0000256" key="1">
    <source>
        <dbReference type="ARBA" id="ARBA00008857"/>
    </source>
</evidence>
<dbReference type="PANTHER" id="PTHR30629">
    <property type="entry name" value="PROPHAGE INTEGRASE"/>
    <property type="match status" value="1"/>
</dbReference>
<keyword evidence="2" id="KW-0229">DNA integration</keyword>
<keyword evidence="3 5" id="KW-0238">DNA-binding</keyword>
<dbReference type="InterPro" id="IPR002104">
    <property type="entry name" value="Integrase_catalytic"/>
</dbReference>
<dbReference type="GO" id="GO:0006310">
    <property type="term" value="P:DNA recombination"/>
    <property type="evidence" value="ECO:0007669"/>
    <property type="project" value="UniProtKB-KW"/>
</dbReference>